<dbReference type="Proteomes" id="UP000663891">
    <property type="component" value="Unassembled WGS sequence"/>
</dbReference>
<accession>A0A819U7Q9</accession>
<dbReference type="EMBL" id="CAJNON010001747">
    <property type="protein sequence ID" value="CAF1483193.1"/>
    <property type="molecule type" value="Genomic_DNA"/>
</dbReference>
<dbReference type="Proteomes" id="UP000663844">
    <property type="component" value="Unassembled WGS sequence"/>
</dbReference>
<dbReference type="Gene3D" id="3.20.20.140">
    <property type="entry name" value="Metal-dependent hydrolases"/>
    <property type="match status" value="1"/>
</dbReference>
<dbReference type="EMBL" id="CAJOAY010004825">
    <property type="protein sequence ID" value="CAF4084645.1"/>
    <property type="molecule type" value="Genomic_DNA"/>
</dbReference>
<name>A0A819U7Q9_9BILA</name>
<organism evidence="3 5">
    <name type="scientific">Adineta steineri</name>
    <dbReference type="NCBI Taxonomy" id="433720"/>
    <lineage>
        <taxon>Eukaryota</taxon>
        <taxon>Metazoa</taxon>
        <taxon>Spiralia</taxon>
        <taxon>Gnathifera</taxon>
        <taxon>Rotifera</taxon>
        <taxon>Eurotatoria</taxon>
        <taxon>Bdelloidea</taxon>
        <taxon>Adinetida</taxon>
        <taxon>Adinetidae</taxon>
        <taxon>Adineta</taxon>
    </lineage>
</organism>
<dbReference type="EMBL" id="CAJNOG010001993">
    <property type="protein sequence ID" value="CAF1483806.1"/>
    <property type="molecule type" value="Genomic_DNA"/>
</dbReference>
<evidence type="ECO:0000313" key="5">
    <source>
        <dbReference type="Proteomes" id="UP000663881"/>
    </source>
</evidence>
<evidence type="ECO:0000313" key="2">
    <source>
        <dbReference type="EMBL" id="CAF1483806.1"/>
    </source>
</evidence>
<sequence>MNNCFRQIQVLSIATYFLYGISPNTDEYIDADRWERLISTHMLNLRIFDFQYTSDRFDPDYKHPEFETLVNKFNSQFWIEHQWFFNWHYHQTILSNYANFYSRNPYRRKDYVLYDQLSENKWSTRFGMNKDPIDHICIHTTDIMKQSIDKFANATKLTLYVDFDLNRIFPLKKMTRLSIKCCRFSFEKLIQLLQYTSNVHTLKLDSILLYRNTPNSIQQNPLTRLVSEINMITKVTINKEITLEKIQLLTAIFPRMENLTINLFGKDLEPIGHFLLSKPNNNTRYLSSLCITKQRHDLMITLKILLESKRHLRDYILKLIDRKLYLWCEAPTPTVNRYLPQSLIDYPQETTRAASDIVLTGTRVPYLQCSHHPHQILTDFRSFYYDTALSSTIPQFMTLLEFADPCKILFDSDIPYAPLPVVIDVAKKLDSL</sequence>
<evidence type="ECO:0000313" key="1">
    <source>
        <dbReference type="EMBL" id="CAF1483193.1"/>
    </source>
</evidence>
<evidence type="ECO:0000313" key="4">
    <source>
        <dbReference type="EMBL" id="CAF4142032.1"/>
    </source>
</evidence>
<evidence type="ECO:0000313" key="3">
    <source>
        <dbReference type="EMBL" id="CAF4084645.1"/>
    </source>
</evidence>
<dbReference type="EMBL" id="CAJOAZ010006688">
    <property type="protein sequence ID" value="CAF4142032.1"/>
    <property type="molecule type" value="Genomic_DNA"/>
</dbReference>
<gene>
    <name evidence="2" type="ORF">JYZ213_LOCUS42524</name>
    <name evidence="3" type="ORF">OKA104_LOCUS34778</name>
    <name evidence="4" type="ORF">OXD698_LOCUS37596</name>
    <name evidence="1" type="ORF">VCS650_LOCUS41286</name>
</gene>
<dbReference type="SUPFAM" id="SSF51556">
    <property type="entry name" value="Metallo-dependent hydrolases"/>
    <property type="match status" value="1"/>
</dbReference>
<dbReference type="OrthoDB" id="10047356at2759"/>
<proteinExistence type="predicted"/>
<dbReference type="InterPro" id="IPR032466">
    <property type="entry name" value="Metal_Hydrolase"/>
</dbReference>
<protein>
    <submittedName>
        <fullName evidence="3">Uncharacterized protein</fullName>
    </submittedName>
</protein>
<reference evidence="3" key="1">
    <citation type="submission" date="2021-02" db="EMBL/GenBank/DDBJ databases">
        <authorList>
            <person name="Nowell W R."/>
        </authorList>
    </citation>
    <scope>NUCLEOTIDE SEQUENCE</scope>
</reference>
<dbReference type="AlphaFoldDB" id="A0A819U7Q9"/>
<dbReference type="Proteomes" id="UP000663845">
    <property type="component" value="Unassembled WGS sequence"/>
</dbReference>
<dbReference type="Proteomes" id="UP000663881">
    <property type="component" value="Unassembled WGS sequence"/>
</dbReference>
<comment type="caution">
    <text evidence="3">The sequence shown here is derived from an EMBL/GenBank/DDBJ whole genome shotgun (WGS) entry which is preliminary data.</text>
</comment>